<keyword evidence="12" id="KW-1185">Reference proteome</keyword>
<dbReference type="SUPFAM" id="SSF48264">
    <property type="entry name" value="Cytochrome P450"/>
    <property type="match status" value="1"/>
</dbReference>
<dbReference type="InterPro" id="IPR002401">
    <property type="entry name" value="Cyt_P450_E_grp-I"/>
</dbReference>
<keyword evidence="8 10" id="KW-0503">Monooxygenase</keyword>
<reference evidence="11" key="1">
    <citation type="submission" date="2023-03" db="EMBL/GenBank/DDBJ databases">
        <title>Massive genome expansion in bonnet fungi (Mycena s.s.) driven by repeated elements and novel gene families across ecological guilds.</title>
        <authorList>
            <consortium name="Lawrence Berkeley National Laboratory"/>
            <person name="Harder C.B."/>
            <person name="Miyauchi S."/>
            <person name="Viragh M."/>
            <person name="Kuo A."/>
            <person name="Thoen E."/>
            <person name="Andreopoulos B."/>
            <person name="Lu D."/>
            <person name="Skrede I."/>
            <person name="Drula E."/>
            <person name="Henrissat B."/>
            <person name="Morin E."/>
            <person name="Kohler A."/>
            <person name="Barry K."/>
            <person name="LaButti K."/>
            <person name="Morin E."/>
            <person name="Salamov A."/>
            <person name="Lipzen A."/>
            <person name="Mereny Z."/>
            <person name="Hegedus B."/>
            <person name="Baldrian P."/>
            <person name="Stursova M."/>
            <person name="Weitz H."/>
            <person name="Taylor A."/>
            <person name="Grigoriev I.V."/>
            <person name="Nagy L.G."/>
            <person name="Martin F."/>
            <person name="Kauserud H."/>
        </authorList>
    </citation>
    <scope>NUCLEOTIDE SEQUENCE</scope>
    <source>
        <strain evidence="11">CBHHK173m</strain>
    </source>
</reference>
<evidence type="ECO:0000256" key="9">
    <source>
        <dbReference type="PIRSR" id="PIRSR602401-1"/>
    </source>
</evidence>
<dbReference type="AlphaFoldDB" id="A0AAD6XWR1"/>
<protein>
    <submittedName>
        <fullName evidence="11">Cytochrome P450</fullName>
    </submittedName>
</protein>
<evidence type="ECO:0000256" key="2">
    <source>
        <dbReference type="ARBA" id="ARBA00005179"/>
    </source>
</evidence>
<dbReference type="InterPro" id="IPR017972">
    <property type="entry name" value="Cyt_P450_CS"/>
</dbReference>
<dbReference type="Gene3D" id="1.10.630.10">
    <property type="entry name" value="Cytochrome P450"/>
    <property type="match status" value="1"/>
</dbReference>
<evidence type="ECO:0000256" key="8">
    <source>
        <dbReference type="ARBA" id="ARBA00023033"/>
    </source>
</evidence>
<evidence type="ECO:0000256" key="3">
    <source>
        <dbReference type="ARBA" id="ARBA00010617"/>
    </source>
</evidence>
<evidence type="ECO:0000256" key="7">
    <source>
        <dbReference type="ARBA" id="ARBA00023004"/>
    </source>
</evidence>
<dbReference type="GO" id="GO:0005506">
    <property type="term" value="F:iron ion binding"/>
    <property type="evidence" value="ECO:0007669"/>
    <property type="project" value="InterPro"/>
</dbReference>
<dbReference type="PANTHER" id="PTHR46300">
    <property type="entry name" value="P450, PUTATIVE (EUROFUNG)-RELATED-RELATED"/>
    <property type="match status" value="1"/>
</dbReference>
<comment type="pathway">
    <text evidence="2">Secondary metabolite biosynthesis.</text>
</comment>
<accession>A0AAD6XWR1</accession>
<organism evidence="11 12">
    <name type="scientific">Mycena belliarum</name>
    <dbReference type="NCBI Taxonomy" id="1033014"/>
    <lineage>
        <taxon>Eukaryota</taxon>
        <taxon>Fungi</taxon>
        <taxon>Dikarya</taxon>
        <taxon>Basidiomycota</taxon>
        <taxon>Agaricomycotina</taxon>
        <taxon>Agaricomycetes</taxon>
        <taxon>Agaricomycetidae</taxon>
        <taxon>Agaricales</taxon>
        <taxon>Marasmiineae</taxon>
        <taxon>Mycenaceae</taxon>
        <taxon>Mycena</taxon>
    </lineage>
</organism>
<comment type="caution">
    <text evidence="11">The sequence shown here is derived from an EMBL/GenBank/DDBJ whole genome shotgun (WGS) entry which is preliminary data.</text>
</comment>
<evidence type="ECO:0000256" key="10">
    <source>
        <dbReference type="RuleBase" id="RU000461"/>
    </source>
</evidence>
<feature type="binding site" description="axial binding residue" evidence="9">
    <location>
        <position position="446"/>
    </location>
    <ligand>
        <name>heme</name>
        <dbReference type="ChEBI" id="CHEBI:30413"/>
    </ligand>
    <ligandPart>
        <name>Fe</name>
        <dbReference type="ChEBI" id="CHEBI:18248"/>
    </ligandPart>
</feature>
<dbReference type="InterPro" id="IPR050364">
    <property type="entry name" value="Cytochrome_P450_fung"/>
</dbReference>
<dbReference type="Proteomes" id="UP001222325">
    <property type="component" value="Unassembled WGS sequence"/>
</dbReference>
<dbReference type="GO" id="GO:0020037">
    <property type="term" value="F:heme binding"/>
    <property type="evidence" value="ECO:0007669"/>
    <property type="project" value="InterPro"/>
</dbReference>
<dbReference type="GO" id="GO:0016705">
    <property type="term" value="F:oxidoreductase activity, acting on paired donors, with incorporation or reduction of molecular oxygen"/>
    <property type="evidence" value="ECO:0007669"/>
    <property type="project" value="InterPro"/>
</dbReference>
<dbReference type="InterPro" id="IPR001128">
    <property type="entry name" value="Cyt_P450"/>
</dbReference>
<evidence type="ECO:0000256" key="6">
    <source>
        <dbReference type="ARBA" id="ARBA00023002"/>
    </source>
</evidence>
<keyword evidence="7 9" id="KW-0408">Iron</keyword>
<evidence type="ECO:0000256" key="4">
    <source>
        <dbReference type="ARBA" id="ARBA00022617"/>
    </source>
</evidence>
<name>A0AAD6XWR1_9AGAR</name>
<dbReference type="GO" id="GO:0004497">
    <property type="term" value="F:monooxygenase activity"/>
    <property type="evidence" value="ECO:0007669"/>
    <property type="project" value="UniProtKB-KW"/>
</dbReference>
<comment type="similarity">
    <text evidence="3 10">Belongs to the cytochrome P450 family.</text>
</comment>
<gene>
    <name evidence="11" type="ORF">B0H15DRAFT_832278</name>
</gene>
<sequence length="518" mass="57783">MVLLSPSLVMPSRTVLFICGSLLVAWLCFKFISRHSHPLPPGPRKLPVIGNILSIPRAYQWMKFAKWAKHYNSDIIHLDVFGSSIVVLCSYDAVVDLLDKRSSIYSNRPQLLMATELMGWKNSIFLKQYGESWRAGRRLLHEQFQPTAVTRFKPQQTVASHHLMQRLLNSPVDFSAHIRYAASDLSMSIAYGMDVVPAHVKVATATLAAVAVASSPGAYFVDFIPMLKHAPEWFPGASFLRNGRKWKQDYENVVNEPFTQTQQALVDGLAAPSFTQEVLETLNAREDNVSQNDFLKFAAADIYMGAVDTSVSAITAFFLAMLLNPQAMRKAQAELDAVIKPGFLPSFEDEPRLPYISAIVLETLRWHVVNPLAIPHAATEDDVYRGYRIPASSIVIANVWAITHDENKYQDPFEFRPERYLTKEGVLDPTVQDPRSVVFGFGRRACPGMHLGTSFVWITVASVLSCFNITKALDKNGVATEPSYEQSSGLVSFPKPFKCSIAPRSPDAAKLIKETTDV</sequence>
<dbReference type="Pfam" id="PF00067">
    <property type="entry name" value="p450"/>
    <property type="match status" value="1"/>
</dbReference>
<evidence type="ECO:0000256" key="5">
    <source>
        <dbReference type="ARBA" id="ARBA00022723"/>
    </source>
</evidence>
<dbReference type="InterPro" id="IPR036396">
    <property type="entry name" value="Cyt_P450_sf"/>
</dbReference>
<evidence type="ECO:0000313" key="11">
    <source>
        <dbReference type="EMBL" id="KAJ7093420.1"/>
    </source>
</evidence>
<evidence type="ECO:0000256" key="1">
    <source>
        <dbReference type="ARBA" id="ARBA00001971"/>
    </source>
</evidence>
<dbReference type="PANTHER" id="PTHR46300:SF7">
    <property type="entry name" value="P450, PUTATIVE (EUROFUNG)-RELATED"/>
    <property type="match status" value="1"/>
</dbReference>
<comment type="cofactor">
    <cofactor evidence="1 9">
        <name>heme</name>
        <dbReference type="ChEBI" id="CHEBI:30413"/>
    </cofactor>
</comment>
<evidence type="ECO:0000313" key="12">
    <source>
        <dbReference type="Proteomes" id="UP001222325"/>
    </source>
</evidence>
<keyword evidence="6 10" id="KW-0560">Oxidoreductase</keyword>
<keyword evidence="4 9" id="KW-0349">Heme</keyword>
<dbReference type="EMBL" id="JARJCN010000016">
    <property type="protein sequence ID" value="KAJ7093420.1"/>
    <property type="molecule type" value="Genomic_DNA"/>
</dbReference>
<proteinExistence type="inferred from homology"/>
<keyword evidence="5 9" id="KW-0479">Metal-binding</keyword>
<dbReference type="PRINTS" id="PR00463">
    <property type="entry name" value="EP450I"/>
</dbReference>
<dbReference type="PROSITE" id="PS00086">
    <property type="entry name" value="CYTOCHROME_P450"/>
    <property type="match status" value="1"/>
</dbReference>
<dbReference type="CDD" id="cd11065">
    <property type="entry name" value="CYP64-like"/>
    <property type="match status" value="1"/>
</dbReference>